<name>A0AAF0JCF6_9BASI</name>
<comment type="subcellular location">
    <subcellularLocation>
        <location evidence="1">Membrane</location>
        <topology evidence="1">Multi-pass membrane protein</topology>
    </subcellularLocation>
</comment>
<feature type="transmembrane region" description="Helical" evidence="6">
    <location>
        <begin position="447"/>
        <end position="467"/>
    </location>
</feature>
<feature type="transmembrane region" description="Helical" evidence="6">
    <location>
        <begin position="285"/>
        <end position="310"/>
    </location>
</feature>
<keyword evidence="3 6" id="KW-0812">Transmembrane</keyword>
<feature type="transmembrane region" description="Helical" evidence="6">
    <location>
        <begin position="53"/>
        <end position="70"/>
    </location>
</feature>
<organism evidence="7 8">
    <name type="scientific">Malassezia japonica</name>
    <dbReference type="NCBI Taxonomy" id="223818"/>
    <lineage>
        <taxon>Eukaryota</taxon>
        <taxon>Fungi</taxon>
        <taxon>Dikarya</taxon>
        <taxon>Basidiomycota</taxon>
        <taxon>Ustilaginomycotina</taxon>
        <taxon>Malasseziomycetes</taxon>
        <taxon>Malasseziales</taxon>
        <taxon>Malasseziaceae</taxon>
        <taxon>Malassezia</taxon>
    </lineage>
</organism>
<evidence type="ECO:0000313" key="8">
    <source>
        <dbReference type="Proteomes" id="UP001217754"/>
    </source>
</evidence>
<proteinExistence type="predicted"/>
<dbReference type="InterPro" id="IPR036259">
    <property type="entry name" value="MFS_trans_sf"/>
</dbReference>
<feature type="transmembrane region" description="Helical" evidence="6">
    <location>
        <begin position="353"/>
        <end position="371"/>
    </location>
</feature>
<dbReference type="Gene3D" id="1.20.1250.20">
    <property type="entry name" value="MFS general substrate transporter like domains"/>
    <property type="match status" value="1"/>
</dbReference>
<evidence type="ECO:0000256" key="6">
    <source>
        <dbReference type="SAM" id="Phobius"/>
    </source>
</evidence>
<dbReference type="PANTHER" id="PTHR43791">
    <property type="entry name" value="PERMEASE-RELATED"/>
    <property type="match status" value="1"/>
</dbReference>
<feature type="transmembrane region" description="Helical" evidence="6">
    <location>
        <begin position="377"/>
        <end position="398"/>
    </location>
</feature>
<protein>
    <recommendedName>
        <fullName evidence="9">Major facilitator superfamily (MFS) profile domain-containing protein</fullName>
    </recommendedName>
</protein>
<dbReference type="GO" id="GO:0022857">
    <property type="term" value="F:transmembrane transporter activity"/>
    <property type="evidence" value="ECO:0007669"/>
    <property type="project" value="InterPro"/>
</dbReference>
<gene>
    <name evidence="7" type="ORF">MJAP1_004108</name>
</gene>
<evidence type="ECO:0000256" key="1">
    <source>
        <dbReference type="ARBA" id="ARBA00004141"/>
    </source>
</evidence>
<dbReference type="RefSeq" id="XP_060124011.1">
    <property type="nucleotide sequence ID" value="XM_060268028.1"/>
</dbReference>
<evidence type="ECO:0000256" key="3">
    <source>
        <dbReference type="ARBA" id="ARBA00022692"/>
    </source>
</evidence>
<dbReference type="GeneID" id="85227759"/>
<evidence type="ECO:0000313" key="7">
    <source>
        <dbReference type="EMBL" id="WFD41114.1"/>
    </source>
</evidence>
<sequence length="506" mass="56440">MSGPPVQSEKASVMGSDEQYATSQHHVDHTGAAAIVPEEEVSDKERRQVLRKLDWLLLPLASGCVLLQMLDKTLLNYANLMNFQHDIHIAKQDYAWLGSIFYFGYLAGTPLHAMALQKFTLSPYISIIVVIWGVVLACHAAAMNNSAFLAVRFFLGFFEAAINPGFILLTGRFYTRKEQVIRVAIWYSMNGWAMIVGGSMTYGILIHPAPLMYRWQEMFVGVGVVTIAFGILCFFIMPSSPETTRYLNERQRGVAVLRVASNKSGIHDSEFKRYQAIEAIKDIRLYIFFLAFCTVNISNGGISIFASQIINSFYGDNKPLAALLGMCQGAGEVVAVFIGTAIFIMINRRDIPCLFGYVIGIVGGVMMTVLSEAQNDARVAGLALLYFFPVSYPMFYSWMSGAVSGTTKRIVFNATLQVAYCVGNIIGPQVYQSKAIPQYTAAKTVDFVMFAVSAGFVMCLTTVHWLWNRKRDAMGTKLDGQDQDHQLDMDLSDLTDKERPTYRYPY</sequence>
<dbReference type="GO" id="GO:0016020">
    <property type="term" value="C:membrane"/>
    <property type="evidence" value="ECO:0007669"/>
    <property type="project" value="UniProtKB-SubCell"/>
</dbReference>
<feature type="transmembrane region" description="Helical" evidence="6">
    <location>
        <begin position="410"/>
        <end position="427"/>
    </location>
</feature>
<evidence type="ECO:0000256" key="5">
    <source>
        <dbReference type="ARBA" id="ARBA00023136"/>
    </source>
</evidence>
<evidence type="ECO:0000256" key="4">
    <source>
        <dbReference type="ARBA" id="ARBA00022989"/>
    </source>
</evidence>
<feature type="transmembrane region" description="Helical" evidence="6">
    <location>
        <begin position="124"/>
        <end position="143"/>
    </location>
</feature>
<feature type="transmembrane region" description="Helical" evidence="6">
    <location>
        <begin position="183"/>
        <end position="206"/>
    </location>
</feature>
<keyword evidence="4 6" id="KW-1133">Transmembrane helix</keyword>
<dbReference type="InterPro" id="IPR011701">
    <property type="entry name" value="MFS"/>
</dbReference>
<dbReference type="Pfam" id="PF07690">
    <property type="entry name" value="MFS_1"/>
    <property type="match status" value="1"/>
</dbReference>
<feature type="transmembrane region" description="Helical" evidence="6">
    <location>
        <begin position="218"/>
        <end position="237"/>
    </location>
</feature>
<keyword evidence="8" id="KW-1185">Reference proteome</keyword>
<dbReference type="EMBL" id="CP119966">
    <property type="protein sequence ID" value="WFD41114.1"/>
    <property type="molecule type" value="Genomic_DNA"/>
</dbReference>
<keyword evidence="5 6" id="KW-0472">Membrane</keyword>
<evidence type="ECO:0000256" key="2">
    <source>
        <dbReference type="ARBA" id="ARBA00022448"/>
    </source>
</evidence>
<accession>A0AAF0JCF6</accession>
<feature type="transmembrane region" description="Helical" evidence="6">
    <location>
        <begin position="149"/>
        <end position="171"/>
    </location>
</feature>
<dbReference type="SUPFAM" id="SSF103473">
    <property type="entry name" value="MFS general substrate transporter"/>
    <property type="match status" value="1"/>
</dbReference>
<feature type="transmembrane region" description="Helical" evidence="6">
    <location>
        <begin position="94"/>
        <end position="112"/>
    </location>
</feature>
<evidence type="ECO:0008006" key="9">
    <source>
        <dbReference type="Google" id="ProtNLM"/>
    </source>
</evidence>
<feature type="transmembrane region" description="Helical" evidence="6">
    <location>
        <begin position="322"/>
        <end position="346"/>
    </location>
</feature>
<dbReference type="AlphaFoldDB" id="A0AAF0JCF6"/>
<dbReference type="Proteomes" id="UP001217754">
    <property type="component" value="Chromosome 9"/>
</dbReference>
<reference evidence="7" key="1">
    <citation type="submission" date="2023-03" db="EMBL/GenBank/DDBJ databases">
        <title>Mating type loci evolution in Malassezia.</title>
        <authorList>
            <person name="Coelho M.A."/>
        </authorList>
    </citation>
    <scope>NUCLEOTIDE SEQUENCE</scope>
    <source>
        <strain evidence="7">CBS 9431</strain>
    </source>
</reference>
<dbReference type="PANTHER" id="PTHR43791:SF59">
    <property type="entry name" value="TRANSPORTER, PUTATIVE (AFU_ORTHOLOGUE AFUA_1G06550)-RELATED"/>
    <property type="match status" value="1"/>
</dbReference>
<keyword evidence="2" id="KW-0813">Transport</keyword>